<dbReference type="RefSeq" id="WP_200597433.1">
    <property type="nucleotide sequence ID" value="NZ_JAEPBG010000019.1"/>
</dbReference>
<dbReference type="InterPro" id="IPR023393">
    <property type="entry name" value="START-like_dom_sf"/>
</dbReference>
<protein>
    <submittedName>
        <fullName evidence="5">SRPBCC family protein</fullName>
    </submittedName>
</protein>
<dbReference type="InterPro" id="IPR005031">
    <property type="entry name" value="COQ10_START"/>
</dbReference>
<reference evidence="5" key="1">
    <citation type="submission" date="2021-01" db="EMBL/GenBank/DDBJ databases">
        <title>Genome sequence of strain Noviherbaspirillum sp. DKR-6.</title>
        <authorList>
            <person name="Chaudhary D.K."/>
        </authorList>
    </citation>
    <scope>NUCLEOTIDE SEQUENCE</scope>
    <source>
        <strain evidence="5">DKR-6</strain>
    </source>
</reference>
<keyword evidence="3" id="KW-1133">Transmembrane helix</keyword>
<keyword evidence="3" id="KW-0472">Membrane</keyword>
<comment type="similarity">
    <text evidence="1">Belongs to the ribosome association toxin RatA family.</text>
</comment>
<sequence>MNSTSNLTQAQDGDSQGGVGRDAGSAFAKLPPGRPFRYQQDEDRSLSPIAAGLGLFVLGLGITKLLAPRTVSRTSGVNADDALIRTSGALNVASGINILNGGKPAPLGLARLGCIAMEATLIGRAATNAKSADRRSRIGITAAVIGAAAVFDLITAVQQGSRQGMGEHRTSSGALSIERCITVNKSPEECYKFWRNFDNFPRFMQHLESVQSTSATRSHWKAKAPLGKSVEWDAEVTVDQPGELLAWHSVEGADVDNAGTVRFETAPGGRGTVVRVDMQYSPPGGKTGALIAKLFGEEPSLQVDDDLRHFKQLIETGEIPTTVGQSAGPRGPITRLIRKGVPG</sequence>
<feature type="transmembrane region" description="Helical" evidence="3">
    <location>
        <begin position="46"/>
        <end position="67"/>
    </location>
</feature>
<dbReference type="PANTHER" id="PTHR33824">
    <property type="entry name" value="POLYKETIDE CYCLASE/DEHYDRASE AND LIPID TRANSPORT SUPERFAMILY PROTEIN"/>
    <property type="match status" value="1"/>
</dbReference>
<dbReference type="CDD" id="cd07817">
    <property type="entry name" value="SRPBCC_8"/>
    <property type="match status" value="1"/>
</dbReference>
<comment type="caution">
    <text evidence="5">The sequence shown here is derived from an EMBL/GenBank/DDBJ whole genome shotgun (WGS) entry which is preliminary data.</text>
</comment>
<evidence type="ECO:0000256" key="3">
    <source>
        <dbReference type="SAM" id="Phobius"/>
    </source>
</evidence>
<evidence type="ECO:0000256" key="2">
    <source>
        <dbReference type="SAM" id="MobiDB-lite"/>
    </source>
</evidence>
<dbReference type="Gene3D" id="3.30.530.20">
    <property type="match status" value="1"/>
</dbReference>
<dbReference type="Pfam" id="PF03364">
    <property type="entry name" value="Polyketide_cyc"/>
    <property type="match status" value="1"/>
</dbReference>
<keyword evidence="3" id="KW-0812">Transmembrane</keyword>
<dbReference type="PANTHER" id="PTHR33824:SF7">
    <property type="entry name" value="POLYKETIDE CYCLASE_DEHYDRASE AND LIPID TRANSPORT SUPERFAMILY PROTEIN"/>
    <property type="match status" value="1"/>
</dbReference>
<evidence type="ECO:0000313" key="5">
    <source>
        <dbReference type="EMBL" id="MBK4738322.1"/>
    </source>
</evidence>
<feature type="compositionally biased region" description="Polar residues" evidence="2">
    <location>
        <begin position="1"/>
        <end position="14"/>
    </location>
</feature>
<keyword evidence="6" id="KW-1185">Reference proteome</keyword>
<dbReference type="SUPFAM" id="SSF55961">
    <property type="entry name" value="Bet v1-like"/>
    <property type="match status" value="1"/>
</dbReference>
<accession>A0A934SZ14</accession>
<evidence type="ECO:0000313" key="6">
    <source>
        <dbReference type="Proteomes" id="UP000622890"/>
    </source>
</evidence>
<feature type="region of interest" description="Disordered" evidence="2">
    <location>
        <begin position="1"/>
        <end position="42"/>
    </location>
</feature>
<proteinExistence type="inferred from homology"/>
<dbReference type="InterPro" id="IPR047137">
    <property type="entry name" value="ORF3"/>
</dbReference>
<name>A0A934SZ14_9BURK</name>
<dbReference type="AlphaFoldDB" id="A0A934SZ14"/>
<gene>
    <name evidence="5" type="ORF">JJB74_27180</name>
</gene>
<feature type="domain" description="Coenzyme Q-binding protein COQ10 START" evidence="4">
    <location>
        <begin position="183"/>
        <end position="305"/>
    </location>
</feature>
<dbReference type="EMBL" id="JAEPBG010000019">
    <property type="protein sequence ID" value="MBK4738322.1"/>
    <property type="molecule type" value="Genomic_DNA"/>
</dbReference>
<evidence type="ECO:0000256" key="1">
    <source>
        <dbReference type="ARBA" id="ARBA00008918"/>
    </source>
</evidence>
<organism evidence="5 6">
    <name type="scientific">Noviherbaspirillum pedocola</name>
    <dbReference type="NCBI Taxonomy" id="2801341"/>
    <lineage>
        <taxon>Bacteria</taxon>
        <taxon>Pseudomonadati</taxon>
        <taxon>Pseudomonadota</taxon>
        <taxon>Betaproteobacteria</taxon>
        <taxon>Burkholderiales</taxon>
        <taxon>Oxalobacteraceae</taxon>
        <taxon>Noviherbaspirillum</taxon>
    </lineage>
</organism>
<evidence type="ECO:0000259" key="4">
    <source>
        <dbReference type="Pfam" id="PF03364"/>
    </source>
</evidence>
<feature type="transmembrane region" description="Helical" evidence="3">
    <location>
        <begin position="138"/>
        <end position="157"/>
    </location>
</feature>
<dbReference type="Proteomes" id="UP000622890">
    <property type="component" value="Unassembled WGS sequence"/>
</dbReference>